<evidence type="ECO:0000313" key="1">
    <source>
        <dbReference type="EMBL" id="MDI5968060.1"/>
    </source>
</evidence>
<organism evidence="1">
    <name type="scientific">Streptantibioticus silvisoli</name>
    <dbReference type="NCBI Taxonomy" id="2705255"/>
    <lineage>
        <taxon>Bacteria</taxon>
        <taxon>Bacillati</taxon>
        <taxon>Actinomycetota</taxon>
        <taxon>Actinomycetes</taxon>
        <taxon>Kitasatosporales</taxon>
        <taxon>Streptomycetaceae</taxon>
        <taxon>Streptantibioticus</taxon>
    </lineage>
</organism>
<reference evidence="1" key="1">
    <citation type="submission" date="2023-05" db="EMBL/GenBank/DDBJ databases">
        <title>Streptantibioticus silvisoli sp. nov., acidotolerant actinomycetes 1 from pine litter.</title>
        <authorList>
            <person name="Swiecimska M."/>
            <person name="Golinska P."/>
            <person name="Sangal V."/>
            <person name="Wachnowicz B."/>
            <person name="Goodfellow M."/>
        </authorList>
    </citation>
    <scope>NUCLEOTIDE SEQUENCE</scope>
    <source>
        <strain evidence="1">SL13</strain>
    </source>
</reference>
<sequence length="79" mass="8416">MTPDQWPTALTARIAQGIREARRAADLTMAEGSRPLEWCNDGHSVILLGGYAVSSVGRVVSLSSDSIGWLALASSSRLM</sequence>
<gene>
    <name evidence="1" type="ORF">POF50_001630</name>
</gene>
<dbReference type="AlphaFoldDB" id="A0AA90H3B3"/>
<dbReference type="EMBL" id="JABXJJ020000002">
    <property type="protein sequence ID" value="MDI5968060.1"/>
    <property type="molecule type" value="Genomic_DNA"/>
</dbReference>
<comment type="caution">
    <text evidence="1">The sequence shown here is derived from an EMBL/GenBank/DDBJ whole genome shotgun (WGS) entry which is preliminary data.</text>
</comment>
<accession>A0AA90H3B3</accession>
<protein>
    <submittedName>
        <fullName evidence="1">Uncharacterized protein</fullName>
    </submittedName>
</protein>
<name>A0AA90H3B3_9ACTN</name>
<proteinExistence type="predicted"/>